<name>A0A0V1I3A6_9BILA</name>
<evidence type="ECO:0000313" key="1">
    <source>
        <dbReference type="EMBL" id="KRZ17040.1"/>
    </source>
</evidence>
<protein>
    <submittedName>
        <fullName evidence="1">Uncharacterized protein</fullName>
    </submittedName>
</protein>
<comment type="caution">
    <text evidence="1">The sequence shown here is derived from an EMBL/GenBank/DDBJ whole genome shotgun (WGS) entry which is preliminary data.</text>
</comment>
<gene>
    <name evidence="1" type="ORF">T11_11470</name>
</gene>
<reference evidence="1 2" key="1">
    <citation type="submission" date="2015-01" db="EMBL/GenBank/DDBJ databases">
        <title>Evolution of Trichinella species and genotypes.</title>
        <authorList>
            <person name="Korhonen P.K."/>
            <person name="Edoardo P."/>
            <person name="Giuseppe L.R."/>
            <person name="Gasser R.B."/>
        </authorList>
    </citation>
    <scope>NUCLEOTIDE SEQUENCE [LARGE SCALE GENOMIC DNA]</scope>
    <source>
        <strain evidence="1">ISS1029</strain>
    </source>
</reference>
<dbReference type="EMBL" id="JYDP01000008">
    <property type="protein sequence ID" value="KRZ17040.1"/>
    <property type="molecule type" value="Genomic_DNA"/>
</dbReference>
<keyword evidence="2" id="KW-1185">Reference proteome</keyword>
<dbReference type="OrthoDB" id="9991628at2759"/>
<evidence type="ECO:0000313" key="2">
    <source>
        <dbReference type="Proteomes" id="UP000055024"/>
    </source>
</evidence>
<dbReference type="STRING" id="268475.A0A0V1I3A6"/>
<dbReference type="AlphaFoldDB" id="A0A0V1I3A6"/>
<dbReference type="Proteomes" id="UP000055024">
    <property type="component" value="Unassembled WGS sequence"/>
</dbReference>
<proteinExistence type="predicted"/>
<accession>A0A0V1I3A6</accession>
<sequence>MFIQLQFFILNHQQQLNLSPVQCDNVRQSCKTEVKSTIDINKLTVKIHICGTTMQLAFASSD</sequence>
<organism evidence="1 2">
    <name type="scientific">Trichinella zimbabwensis</name>
    <dbReference type="NCBI Taxonomy" id="268475"/>
    <lineage>
        <taxon>Eukaryota</taxon>
        <taxon>Metazoa</taxon>
        <taxon>Ecdysozoa</taxon>
        <taxon>Nematoda</taxon>
        <taxon>Enoplea</taxon>
        <taxon>Dorylaimia</taxon>
        <taxon>Trichinellida</taxon>
        <taxon>Trichinellidae</taxon>
        <taxon>Trichinella</taxon>
    </lineage>
</organism>